<proteinExistence type="inferred from homology"/>
<dbReference type="InterPro" id="IPR002347">
    <property type="entry name" value="SDR_fam"/>
</dbReference>
<dbReference type="PRINTS" id="PR00081">
    <property type="entry name" value="GDHRDH"/>
</dbReference>
<dbReference type="PANTHER" id="PTHR43639:SF1">
    <property type="entry name" value="SHORT-CHAIN DEHYDROGENASE_REDUCTASE FAMILY PROTEIN"/>
    <property type="match status" value="1"/>
</dbReference>
<gene>
    <name evidence="3" type="ORF">ACFORL_04645</name>
</gene>
<dbReference type="Pfam" id="PF13561">
    <property type="entry name" value="adh_short_C2"/>
    <property type="match status" value="1"/>
</dbReference>
<dbReference type="Gene3D" id="3.40.50.720">
    <property type="entry name" value="NAD(P)-binding Rossmann-like Domain"/>
    <property type="match status" value="1"/>
</dbReference>
<name>A0ABV8CDG7_9GAMM</name>
<comment type="similarity">
    <text evidence="1">Belongs to the short-chain dehydrogenases/reductases (SDR) family.</text>
</comment>
<keyword evidence="4" id="KW-1185">Reference proteome</keyword>
<protein>
    <submittedName>
        <fullName evidence="3">Pteridine reductase</fullName>
        <ecNumber evidence="3">1.5.1.33</ecNumber>
    </submittedName>
</protein>
<sequence length="244" mass="26672">MSEKIALITGAARRIGATITEHLHQYGYAVIIHCHHSIADARSLAEQLNSRRPDSALIISQDLLQPQAAERLIEQAIAWKNRLDLLVNNASVFIRSPCGNLNMAQWQQQFTVNVQIPFQLSCLAAPYLEAQEGSIINITDIHAEKPLKGYAVYCQTKAALLMQTKALARELAPKVRVNAVAPGAIAWPEQENLLTDDVRQQIIAMTPLKRHGSPVYIAQAVVALAGNAFITGQAINVDGGRSIN</sequence>
<reference evidence="4" key="1">
    <citation type="journal article" date="2019" name="Int. J. Syst. Evol. Microbiol.">
        <title>The Global Catalogue of Microorganisms (GCM) 10K type strain sequencing project: providing services to taxonomists for standard genome sequencing and annotation.</title>
        <authorList>
            <consortium name="The Broad Institute Genomics Platform"/>
            <consortium name="The Broad Institute Genome Sequencing Center for Infectious Disease"/>
            <person name="Wu L."/>
            <person name="Ma J."/>
        </authorList>
    </citation>
    <scope>NUCLEOTIDE SEQUENCE [LARGE SCALE GENOMIC DNA]</scope>
    <source>
        <strain evidence="4">CCUG 59858</strain>
    </source>
</reference>
<dbReference type="PRINTS" id="PR00080">
    <property type="entry name" value="SDRFAMILY"/>
</dbReference>
<accession>A0ABV8CDG7</accession>
<dbReference type="RefSeq" id="WP_382341565.1">
    <property type="nucleotide sequence ID" value="NZ_JBHSAB010000004.1"/>
</dbReference>
<dbReference type="SUPFAM" id="SSF51735">
    <property type="entry name" value="NAD(P)-binding Rossmann-fold domains"/>
    <property type="match status" value="1"/>
</dbReference>
<dbReference type="EMBL" id="JBHSAB010000004">
    <property type="protein sequence ID" value="MFC3908363.1"/>
    <property type="molecule type" value="Genomic_DNA"/>
</dbReference>
<dbReference type="Proteomes" id="UP001595758">
    <property type="component" value="Unassembled WGS sequence"/>
</dbReference>
<evidence type="ECO:0000256" key="2">
    <source>
        <dbReference type="ARBA" id="ARBA00023002"/>
    </source>
</evidence>
<dbReference type="PANTHER" id="PTHR43639">
    <property type="entry name" value="OXIDOREDUCTASE, SHORT-CHAIN DEHYDROGENASE/REDUCTASE FAMILY (AFU_ORTHOLOGUE AFUA_5G02870)"/>
    <property type="match status" value="1"/>
</dbReference>
<keyword evidence="2 3" id="KW-0560">Oxidoreductase</keyword>
<dbReference type="InterPro" id="IPR036291">
    <property type="entry name" value="NAD(P)-bd_dom_sf"/>
</dbReference>
<dbReference type="NCBIfam" id="NF006598">
    <property type="entry name" value="PRK09135.1"/>
    <property type="match status" value="1"/>
</dbReference>
<dbReference type="EC" id="1.5.1.33" evidence="3"/>
<evidence type="ECO:0000313" key="3">
    <source>
        <dbReference type="EMBL" id="MFC3908363.1"/>
    </source>
</evidence>
<evidence type="ECO:0000313" key="4">
    <source>
        <dbReference type="Proteomes" id="UP001595758"/>
    </source>
</evidence>
<evidence type="ECO:0000256" key="1">
    <source>
        <dbReference type="ARBA" id="ARBA00006484"/>
    </source>
</evidence>
<organism evidence="3 4">
    <name type="scientific">Legionella dresdenensis</name>
    <dbReference type="NCBI Taxonomy" id="450200"/>
    <lineage>
        <taxon>Bacteria</taxon>
        <taxon>Pseudomonadati</taxon>
        <taxon>Pseudomonadota</taxon>
        <taxon>Gammaproteobacteria</taxon>
        <taxon>Legionellales</taxon>
        <taxon>Legionellaceae</taxon>
        <taxon>Legionella</taxon>
    </lineage>
</organism>
<dbReference type="GO" id="GO:0047040">
    <property type="term" value="F:pteridine reductase activity"/>
    <property type="evidence" value="ECO:0007669"/>
    <property type="project" value="UniProtKB-EC"/>
</dbReference>
<comment type="caution">
    <text evidence="3">The sequence shown here is derived from an EMBL/GenBank/DDBJ whole genome shotgun (WGS) entry which is preliminary data.</text>
</comment>